<dbReference type="InterPro" id="IPR027417">
    <property type="entry name" value="P-loop_NTPase"/>
</dbReference>
<dbReference type="STRING" id="1160895.CM19_09360"/>
<name>A0A031LLG9_9CREN</name>
<dbReference type="PANTHER" id="PTHR42957">
    <property type="entry name" value="HELICASE MJ1565-RELATED"/>
    <property type="match status" value="1"/>
</dbReference>
<dbReference type="Pfam" id="PF01935">
    <property type="entry name" value="DUF87"/>
    <property type="match status" value="1"/>
</dbReference>
<protein>
    <recommendedName>
        <fullName evidence="5">Helicase HerA central domain-containing protein</fullName>
    </recommendedName>
</protein>
<feature type="domain" description="Helicase HerA central" evidence="5">
    <location>
        <begin position="204"/>
        <end position="407"/>
    </location>
</feature>
<accession>A0A031LLG9</accession>
<dbReference type="EMBL" id="JFZT01000048">
    <property type="protein sequence ID" value="EZQ03042.1"/>
    <property type="molecule type" value="Genomic_DNA"/>
</dbReference>
<comment type="catalytic activity">
    <reaction evidence="4">
        <text>ATP + H2O = ADP + phosphate + H(+)</text>
        <dbReference type="Rhea" id="RHEA:13065"/>
        <dbReference type="ChEBI" id="CHEBI:15377"/>
        <dbReference type="ChEBI" id="CHEBI:15378"/>
        <dbReference type="ChEBI" id="CHEBI:30616"/>
        <dbReference type="ChEBI" id="CHEBI:43474"/>
        <dbReference type="ChEBI" id="CHEBI:456216"/>
        <dbReference type="EC" id="5.6.2.4"/>
    </reaction>
</comment>
<sequence length="530" mass="59737">MNRDKIGPAILFILGSLIILDQFFKVELFVLVLFALPMILSIIVLYFFISKKKLSINIFLKNQIFRVNIGNQSIYGITCKIIGKQELDGTANLQKELDALLDAISRKEIDLEYVVITSISNKRKSSSLILFKKCENCEDDIMREFESVSIIAKAVSPHISLVPTPSSNLAIPIPQIFGNISYARVFDKVYDVPKSEDSTVDYDVEIGDITNGKMISSPIGIRSSDVVRHIGIFGSTGSGKSNTAALLSKKLAEIGFNVVILDWHGEFKNLLNDFIVFDRQNIIKINILSQSYGIEDIVDIIGDVLQLTDPQRFMLHLLLLKLKGRPFTLSTVIDTLNQLDEGSNWSREVKYALARKLLLLTSRQGKLVFSNEEDDIEKILESGKYIIDLSFLHNIRLRRLYGLFILKILTDIYFRGKSDKKILIVIEEAHNYFTEYNDFINRIISEVRKFGVGLCIVSQSPSSISAEILKNTNIKIIHSLKADIDKRVISDSLSLPPSMVNFIDKLDIGEAILSAPNIKNPIVVKIKKTF</sequence>
<dbReference type="SUPFAM" id="SSF52540">
    <property type="entry name" value="P-loop containing nucleoside triphosphate hydrolases"/>
    <property type="match status" value="1"/>
</dbReference>
<comment type="catalytic activity">
    <reaction evidence="3">
        <text>ATP + H2O = ADP + phosphate + H(+)</text>
        <dbReference type="Rhea" id="RHEA:13065"/>
        <dbReference type="ChEBI" id="CHEBI:15377"/>
        <dbReference type="ChEBI" id="CHEBI:15378"/>
        <dbReference type="ChEBI" id="CHEBI:30616"/>
        <dbReference type="ChEBI" id="CHEBI:43474"/>
        <dbReference type="ChEBI" id="CHEBI:456216"/>
        <dbReference type="EC" id="5.6.2.3"/>
    </reaction>
</comment>
<dbReference type="InterPro" id="IPR008571">
    <property type="entry name" value="HerA-like"/>
</dbReference>
<gene>
    <name evidence="6" type="ORF">CM19_09360</name>
</gene>
<keyword evidence="7" id="KW-1185">Reference proteome</keyword>
<comment type="caution">
    <text evidence="6">The sequence shown here is derived from an EMBL/GenBank/DDBJ whole genome shotgun (WGS) entry which is preliminary data.</text>
</comment>
<dbReference type="Proteomes" id="UP000024332">
    <property type="component" value="Unassembled WGS sequence"/>
</dbReference>
<evidence type="ECO:0000259" key="5">
    <source>
        <dbReference type="Pfam" id="PF01935"/>
    </source>
</evidence>
<dbReference type="GO" id="GO:0043139">
    <property type="term" value="F:5'-3' DNA helicase activity"/>
    <property type="evidence" value="ECO:0007669"/>
    <property type="project" value="UniProtKB-EC"/>
</dbReference>
<dbReference type="InterPro" id="IPR002789">
    <property type="entry name" value="HerA_central"/>
</dbReference>
<dbReference type="OrthoDB" id="107033at2157"/>
<dbReference type="PANTHER" id="PTHR42957:SF2">
    <property type="entry name" value="HELICASE HERA CENTRAL DOMAIN-CONTAINING PROTEIN"/>
    <property type="match status" value="1"/>
</dbReference>
<dbReference type="GO" id="GO:0043138">
    <property type="term" value="F:3'-5' DNA helicase activity"/>
    <property type="evidence" value="ECO:0007669"/>
    <property type="project" value="UniProtKB-EC"/>
</dbReference>
<organism evidence="6 7">
    <name type="scientific">Candidatus Acidianus copahuensis</name>
    <dbReference type="NCBI Taxonomy" id="1160895"/>
    <lineage>
        <taxon>Archaea</taxon>
        <taxon>Thermoproteota</taxon>
        <taxon>Thermoprotei</taxon>
        <taxon>Sulfolobales</taxon>
        <taxon>Sulfolobaceae</taxon>
        <taxon>Acidianus</taxon>
    </lineage>
</organism>
<evidence type="ECO:0000313" key="6">
    <source>
        <dbReference type="EMBL" id="EZQ03042.1"/>
    </source>
</evidence>
<evidence type="ECO:0000313" key="7">
    <source>
        <dbReference type="Proteomes" id="UP000024332"/>
    </source>
</evidence>
<evidence type="ECO:0000256" key="4">
    <source>
        <dbReference type="ARBA" id="ARBA00048988"/>
    </source>
</evidence>
<comment type="catalytic activity">
    <reaction evidence="2">
        <text>Couples ATP hydrolysis with the unwinding of duplex DNA by translocating in the 3'-5' direction.</text>
        <dbReference type="EC" id="5.6.2.4"/>
    </reaction>
</comment>
<evidence type="ECO:0000256" key="3">
    <source>
        <dbReference type="ARBA" id="ARBA00048954"/>
    </source>
</evidence>
<evidence type="ECO:0000256" key="1">
    <source>
        <dbReference type="ARBA" id="ARBA00007816"/>
    </source>
</evidence>
<dbReference type="Gene3D" id="3.40.50.300">
    <property type="entry name" value="P-loop containing nucleotide triphosphate hydrolases"/>
    <property type="match status" value="2"/>
</dbReference>
<reference evidence="6 7" key="1">
    <citation type="submission" date="2014-03" db="EMBL/GenBank/DDBJ databases">
        <title>Draft genome sequence of the novel thermoacidophilic archaea Acidianus copahuensis ALE1 strain, isolated from Copahue volcanic area in Neuquen Argentina.</title>
        <authorList>
            <person name="Urbieta M.S."/>
            <person name="Rascovan N."/>
            <person name="Castro C."/>
            <person name="Revale S."/>
            <person name="Giaveno M.A."/>
            <person name="Vazquez M.P."/>
            <person name="Donati E.R."/>
        </authorList>
    </citation>
    <scope>NUCLEOTIDE SEQUENCE [LARGE SCALE GENOMIC DNA]</scope>
    <source>
        <strain evidence="6 7">ALE1</strain>
    </source>
</reference>
<dbReference type="AlphaFoldDB" id="A0A031LLG9"/>
<proteinExistence type="inferred from homology"/>
<comment type="similarity">
    <text evidence="1">Belongs to the HerA family.</text>
</comment>
<evidence type="ECO:0000256" key="2">
    <source>
        <dbReference type="ARBA" id="ARBA00034617"/>
    </source>
</evidence>
<dbReference type="RefSeq" id="WP_048100095.1">
    <property type="nucleotide sequence ID" value="NZ_JFZT01000048.1"/>
</dbReference>